<evidence type="ECO:0000313" key="2">
    <source>
        <dbReference type="Proteomes" id="UP000501076"/>
    </source>
</evidence>
<reference evidence="1 2" key="1">
    <citation type="submission" date="2019-10" db="EMBL/GenBank/DDBJ databases">
        <title>Complete genome sequences for adaption low water activity.</title>
        <authorList>
            <person name="Zhao L."/>
            <person name="Zhong J."/>
        </authorList>
    </citation>
    <scope>NUCLEOTIDE SEQUENCE [LARGE SCALE GENOMIC DNA]</scope>
    <source>
        <strain evidence="1 2">FDU301</strain>
        <plasmid evidence="2">pfdu301a</plasmid>
    </source>
</reference>
<proteinExistence type="predicted"/>
<name>A0A6M6E459_PRIMG</name>
<dbReference type="RefSeq" id="WP_171778383.1">
    <property type="nucleotide sequence ID" value="NZ_CP045273.1"/>
</dbReference>
<keyword evidence="1" id="KW-0614">Plasmid</keyword>
<dbReference type="EMBL" id="CP045273">
    <property type="protein sequence ID" value="QJX80394.1"/>
    <property type="molecule type" value="Genomic_DNA"/>
</dbReference>
<gene>
    <name evidence="1" type="ORF">FDZ14_30370</name>
</gene>
<evidence type="ECO:0000313" key="1">
    <source>
        <dbReference type="EMBL" id="QJX80394.1"/>
    </source>
</evidence>
<sequence length="170" mass="19841">MKRYIIISVTLLTVLSLFFLLTDTIGETTDTNANKDPFINLINKNKEIQQHSDFEDYKKIAYKNSPYYKRVKYYIPNNKNQHSIEEGKKTKTLIEISDYKLLDVQDDLAIATVVENATYKTSTTATNVKMGYYYVFKQKKDKWFIYEQIAVTGDEDPSDLLKTYKTKKLG</sequence>
<organism evidence="1 2">
    <name type="scientific">Priestia megaterium</name>
    <name type="common">Bacillus megaterium</name>
    <dbReference type="NCBI Taxonomy" id="1404"/>
    <lineage>
        <taxon>Bacteria</taxon>
        <taxon>Bacillati</taxon>
        <taxon>Bacillota</taxon>
        <taxon>Bacilli</taxon>
        <taxon>Bacillales</taxon>
        <taxon>Bacillaceae</taxon>
        <taxon>Priestia</taxon>
    </lineage>
</organism>
<protein>
    <submittedName>
        <fullName evidence="1">Uncharacterized protein</fullName>
    </submittedName>
</protein>
<geneLocation type="plasmid" evidence="2">
    <name>pfdu301a</name>
</geneLocation>
<dbReference type="Proteomes" id="UP000501076">
    <property type="component" value="Plasmid pFDU301A"/>
</dbReference>
<dbReference type="AlphaFoldDB" id="A0A6M6E459"/>
<accession>A0A6M6E459</accession>